<dbReference type="PANTHER" id="PTHR36922">
    <property type="entry name" value="BLL2446 PROTEIN"/>
    <property type="match status" value="1"/>
</dbReference>
<dbReference type="Proteomes" id="UP000196655">
    <property type="component" value="Unassembled WGS sequence"/>
</dbReference>
<dbReference type="InterPro" id="IPR034660">
    <property type="entry name" value="DinB/YfiT-like"/>
</dbReference>
<dbReference type="OrthoDB" id="338237at2"/>
<gene>
    <name evidence="1" type="ORF">BWR60_35475</name>
</gene>
<protein>
    <recommendedName>
        <fullName evidence="3">DUF1993 domain-containing protein</fullName>
    </recommendedName>
</protein>
<dbReference type="Pfam" id="PF09351">
    <property type="entry name" value="DUF1993"/>
    <property type="match status" value="1"/>
</dbReference>
<dbReference type="PANTHER" id="PTHR36922:SF1">
    <property type="entry name" value="DUF1993 DOMAIN-CONTAINING PROTEIN"/>
    <property type="match status" value="1"/>
</dbReference>
<keyword evidence="2" id="KW-1185">Reference proteome</keyword>
<proteinExistence type="predicted"/>
<dbReference type="Gene3D" id="1.20.120.450">
    <property type="entry name" value="dinb family like domain"/>
    <property type="match status" value="1"/>
</dbReference>
<name>A0A211YT43_9PROT</name>
<dbReference type="STRING" id="1122125.GCA_000423185_00651"/>
<evidence type="ECO:0000313" key="1">
    <source>
        <dbReference type="EMBL" id="OWJ56007.1"/>
    </source>
</evidence>
<dbReference type="EMBL" id="NHON01000184">
    <property type="protein sequence ID" value="OWJ56007.1"/>
    <property type="molecule type" value="Genomic_DNA"/>
</dbReference>
<sequence length="169" mass="18616">MPLSLHEISVGVMLPKLRMLSTLLDKAAAHAEAGGIDPATLVEARLAPDMYPLSGQIQRVSDAAKFGAARLAGLTPPAFEDNETTLPQLKDRLAKTVAYLESVGPDQIDGREEETVILPLRDRKVEFTGRNYALTMVLPNFYFHVVTTYDILRHQGVEIGKRDYLTLVA</sequence>
<dbReference type="SUPFAM" id="SSF109854">
    <property type="entry name" value="DinB/YfiT-like putative metalloenzymes"/>
    <property type="match status" value="1"/>
</dbReference>
<organism evidence="1 2">
    <name type="scientific">Inquilinus limosus</name>
    <dbReference type="NCBI Taxonomy" id="171674"/>
    <lineage>
        <taxon>Bacteria</taxon>
        <taxon>Pseudomonadati</taxon>
        <taxon>Pseudomonadota</taxon>
        <taxon>Alphaproteobacteria</taxon>
        <taxon>Rhodospirillales</taxon>
        <taxon>Rhodospirillaceae</taxon>
        <taxon>Inquilinus</taxon>
    </lineage>
</organism>
<accession>A0A211YT43</accession>
<comment type="caution">
    <text evidence="1">The sequence shown here is derived from an EMBL/GenBank/DDBJ whole genome shotgun (WGS) entry which is preliminary data.</text>
</comment>
<dbReference type="AlphaFoldDB" id="A0A211YT43"/>
<dbReference type="InterPro" id="IPR018531">
    <property type="entry name" value="DUF1993"/>
</dbReference>
<evidence type="ECO:0008006" key="3">
    <source>
        <dbReference type="Google" id="ProtNLM"/>
    </source>
</evidence>
<dbReference type="RefSeq" id="WP_088157989.1">
    <property type="nucleotide sequence ID" value="NZ_NHON01000184.1"/>
</dbReference>
<reference evidence="2" key="1">
    <citation type="submission" date="2017-05" db="EMBL/GenBank/DDBJ databases">
        <authorList>
            <person name="Macchi M."/>
            <person name="Festa S."/>
            <person name="Coppotelli B.M."/>
            <person name="Morelli I.S."/>
        </authorList>
    </citation>
    <scope>NUCLEOTIDE SEQUENCE [LARGE SCALE GENOMIC DNA]</scope>
    <source>
        <strain evidence="2">I</strain>
    </source>
</reference>
<evidence type="ECO:0000313" key="2">
    <source>
        <dbReference type="Proteomes" id="UP000196655"/>
    </source>
</evidence>